<gene>
    <name evidence="2" type="ORF">C485_13590</name>
</gene>
<name>L9ZF07_NATA2</name>
<dbReference type="PATRIC" id="fig|1227494.3.peg.2729"/>
<feature type="compositionally biased region" description="Basic and acidic residues" evidence="1">
    <location>
        <begin position="95"/>
        <end position="106"/>
    </location>
</feature>
<evidence type="ECO:0000313" key="2">
    <source>
        <dbReference type="EMBL" id="ELY85005.1"/>
    </source>
</evidence>
<reference evidence="2 3" key="1">
    <citation type="journal article" date="2014" name="PLoS Genet.">
        <title>Phylogenetically driven sequencing of extremely halophilic archaea reveals strategies for static and dynamic osmo-response.</title>
        <authorList>
            <person name="Becker E.A."/>
            <person name="Seitzer P.M."/>
            <person name="Tritt A."/>
            <person name="Larsen D."/>
            <person name="Krusor M."/>
            <person name="Yao A.I."/>
            <person name="Wu D."/>
            <person name="Madern D."/>
            <person name="Eisen J.A."/>
            <person name="Darling A.E."/>
            <person name="Facciotti M.T."/>
        </authorList>
    </citation>
    <scope>NUCLEOTIDE SEQUENCE [LARGE SCALE GENOMIC DNA]</scope>
    <source>
        <strain evidence="2 3">JCM 12890</strain>
    </source>
</reference>
<evidence type="ECO:0000313" key="3">
    <source>
        <dbReference type="Proteomes" id="UP000011511"/>
    </source>
</evidence>
<dbReference type="AlphaFoldDB" id="L9ZF07"/>
<dbReference type="Proteomes" id="UP000011511">
    <property type="component" value="Unassembled WGS sequence"/>
</dbReference>
<proteinExistence type="predicted"/>
<accession>L9ZF07</accession>
<keyword evidence="3" id="KW-1185">Reference proteome</keyword>
<comment type="caution">
    <text evidence="2">The sequence shown here is derived from an EMBL/GenBank/DDBJ whole genome shotgun (WGS) entry which is preliminary data.</text>
</comment>
<sequence length="106" mass="11827">MSDADVDLETAESLARTRLAEALRHPGESTGSDIARLAELADAITTALDRGERPEKHTVEEARFRADRIETRLDEVTALFGWHPWDAGANWGSLPDDRQAEIEDRD</sequence>
<dbReference type="RefSeq" id="WP_007109977.1">
    <property type="nucleotide sequence ID" value="NZ_AOIK01000033.1"/>
</dbReference>
<organism evidence="2 3">
    <name type="scientific">Natrinema altunense (strain JCM 12890 / CGMCC 1.3731 / AJ2)</name>
    <dbReference type="NCBI Taxonomy" id="1227494"/>
    <lineage>
        <taxon>Archaea</taxon>
        <taxon>Methanobacteriati</taxon>
        <taxon>Methanobacteriota</taxon>
        <taxon>Stenosarchaea group</taxon>
        <taxon>Halobacteria</taxon>
        <taxon>Halobacteriales</taxon>
        <taxon>Natrialbaceae</taxon>
        <taxon>Natrinema</taxon>
    </lineage>
</organism>
<dbReference type="EMBL" id="AOIK01000033">
    <property type="protein sequence ID" value="ELY85005.1"/>
    <property type="molecule type" value="Genomic_DNA"/>
</dbReference>
<dbReference type="eggNOG" id="ENOG502N5SR">
    <property type="taxonomic scope" value="Archaea"/>
</dbReference>
<feature type="region of interest" description="Disordered" evidence="1">
    <location>
        <begin position="87"/>
        <end position="106"/>
    </location>
</feature>
<protein>
    <submittedName>
        <fullName evidence="2">Uncharacterized protein</fullName>
    </submittedName>
</protein>
<evidence type="ECO:0000256" key="1">
    <source>
        <dbReference type="SAM" id="MobiDB-lite"/>
    </source>
</evidence>